<sequence>MLSLLETKTQITNVYLKTLCYTTILPSIFLILVNDKIHFISIIIYLVYILVPGMVDCTTLKLNQLFKDHKFIETAIMEISQQNDNIFTHKIFFYLILAFLGPKIFSNFLIPHFLLLEFFISFDFFDVLEVQTNFKVFLISYFFYLSSVFLIFIYDFFWCVLFIFSGVVIMNFWIVFTFNLVESVKSKSMYFFGCTWVITFILCIINYYLRKKDKK</sequence>
<feature type="transmembrane region" description="Helical" evidence="1">
    <location>
        <begin position="39"/>
        <end position="60"/>
    </location>
</feature>
<feature type="transmembrane region" description="Helical" evidence="1">
    <location>
        <begin position="12"/>
        <end position="33"/>
    </location>
</feature>
<dbReference type="AlphaFoldDB" id="A0A437AJV6"/>
<feature type="transmembrane region" description="Helical" evidence="1">
    <location>
        <begin position="134"/>
        <end position="153"/>
    </location>
</feature>
<dbReference type="OrthoDB" id="2189347at2759"/>
<organism evidence="2 3">
    <name type="scientific">Tubulinosema ratisbonensis</name>
    <dbReference type="NCBI Taxonomy" id="291195"/>
    <lineage>
        <taxon>Eukaryota</taxon>
        <taxon>Fungi</taxon>
        <taxon>Fungi incertae sedis</taxon>
        <taxon>Microsporidia</taxon>
        <taxon>Tubulinosematoidea</taxon>
        <taxon>Tubulinosematidae</taxon>
        <taxon>Tubulinosema</taxon>
    </lineage>
</organism>
<keyword evidence="3" id="KW-1185">Reference proteome</keyword>
<dbReference type="EMBL" id="RCSS01000538">
    <property type="protein sequence ID" value="RVD91402.1"/>
    <property type="molecule type" value="Genomic_DNA"/>
</dbReference>
<comment type="caution">
    <text evidence="2">The sequence shown here is derived from an EMBL/GenBank/DDBJ whole genome shotgun (WGS) entry which is preliminary data.</text>
</comment>
<keyword evidence="1" id="KW-0812">Transmembrane</keyword>
<proteinExistence type="predicted"/>
<evidence type="ECO:0000256" key="1">
    <source>
        <dbReference type="SAM" id="Phobius"/>
    </source>
</evidence>
<keyword evidence="1" id="KW-0472">Membrane</keyword>
<protein>
    <submittedName>
        <fullName evidence="2">Uncharacterized protein</fullName>
    </submittedName>
</protein>
<feature type="transmembrane region" description="Helical" evidence="1">
    <location>
        <begin position="190"/>
        <end position="209"/>
    </location>
</feature>
<feature type="transmembrane region" description="Helical" evidence="1">
    <location>
        <begin position="160"/>
        <end position="178"/>
    </location>
</feature>
<keyword evidence="1" id="KW-1133">Transmembrane helix</keyword>
<dbReference type="Proteomes" id="UP000282876">
    <property type="component" value="Unassembled WGS sequence"/>
</dbReference>
<reference evidence="2 3" key="1">
    <citation type="submission" date="2018-10" db="EMBL/GenBank/DDBJ databases">
        <title>Draft genome sequence of the microsporidian Tubulinosema ratisbonensis.</title>
        <authorList>
            <person name="Polonais V."/>
            <person name="Peyretaillade E."/>
            <person name="Niehus S."/>
            <person name="Wawrzyniak I."/>
            <person name="Franchet A."/>
            <person name="Gaspin C."/>
            <person name="Reichstadt M."/>
            <person name="Belser C."/>
            <person name="Labadie K."/>
            <person name="Delbac F."/>
            <person name="Ferrandon D."/>
        </authorList>
    </citation>
    <scope>NUCLEOTIDE SEQUENCE [LARGE SCALE GENOMIC DNA]</scope>
    <source>
        <strain evidence="2 3">Franzen</strain>
    </source>
</reference>
<dbReference type="VEuPathDB" id="MicrosporidiaDB:TUBRATIS_21480"/>
<gene>
    <name evidence="2" type="ORF">TUBRATIS_21480</name>
</gene>
<feature type="transmembrane region" description="Helical" evidence="1">
    <location>
        <begin position="91"/>
        <end position="114"/>
    </location>
</feature>
<name>A0A437AJV6_9MICR</name>
<evidence type="ECO:0000313" key="2">
    <source>
        <dbReference type="EMBL" id="RVD91402.1"/>
    </source>
</evidence>
<evidence type="ECO:0000313" key="3">
    <source>
        <dbReference type="Proteomes" id="UP000282876"/>
    </source>
</evidence>
<accession>A0A437AJV6</accession>